<feature type="compositionally biased region" description="Basic and acidic residues" evidence="1">
    <location>
        <begin position="66"/>
        <end position="75"/>
    </location>
</feature>
<dbReference type="AlphaFoldDB" id="A0AB40BS62"/>
<feature type="compositionally biased region" description="Polar residues" evidence="1">
    <location>
        <begin position="76"/>
        <end position="88"/>
    </location>
</feature>
<dbReference type="InterPro" id="IPR038538">
    <property type="entry name" value="MTERF_sf"/>
</dbReference>
<dbReference type="Gene3D" id="1.25.70.10">
    <property type="entry name" value="Transcription termination factor 3, mitochondrial"/>
    <property type="match status" value="1"/>
</dbReference>
<dbReference type="GeneID" id="120265265"/>
<dbReference type="Proteomes" id="UP001515500">
    <property type="component" value="Chromosome 7"/>
</dbReference>
<evidence type="ECO:0000313" key="3">
    <source>
        <dbReference type="RefSeq" id="XP_039129078.1"/>
    </source>
</evidence>
<feature type="region of interest" description="Disordered" evidence="1">
    <location>
        <begin position="64"/>
        <end position="88"/>
    </location>
</feature>
<gene>
    <name evidence="3" type="primary">LOC120265265</name>
</gene>
<evidence type="ECO:0000256" key="1">
    <source>
        <dbReference type="SAM" id="MobiDB-lite"/>
    </source>
</evidence>
<name>A0AB40BS62_DIOCR</name>
<organism evidence="2 3">
    <name type="scientific">Dioscorea cayennensis subsp. rotundata</name>
    <name type="common">White Guinea yam</name>
    <name type="synonym">Dioscorea rotundata</name>
    <dbReference type="NCBI Taxonomy" id="55577"/>
    <lineage>
        <taxon>Eukaryota</taxon>
        <taxon>Viridiplantae</taxon>
        <taxon>Streptophyta</taxon>
        <taxon>Embryophyta</taxon>
        <taxon>Tracheophyta</taxon>
        <taxon>Spermatophyta</taxon>
        <taxon>Magnoliopsida</taxon>
        <taxon>Liliopsida</taxon>
        <taxon>Dioscoreales</taxon>
        <taxon>Dioscoreaceae</taxon>
        <taxon>Dioscorea</taxon>
    </lineage>
</organism>
<proteinExistence type="predicted"/>
<reference evidence="3" key="1">
    <citation type="submission" date="2025-08" db="UniProtKB">
        <authorList>
            <consortium name="RefSeq"/>
        </authorList>
    </citation>
    <scope>IDENTIFICATION</scope>
</reference>
<dbReference type="RefSeq" id="XP_039129078.1">
    <property type="nucleotide sequence ID" value="XM_039273144.1"/>
</dbReference>
<sequence length="283" mass="31264">MTKAIVIYACVWEWEAVGSGLTSHHYMVLVVYENQYPIPNSNPIDPSSFSFVSHLIASCGPLAGEGPRRRQEAHVQEQSSTPRATTSKPSAILTPCLAFFASLMAHQGLRSPKLCRIPLPPSCSPSSNLKPKVEFYLGAGFSSSDLRKLFGSDTQLLLSSLKTRIIPPFNFLEEPFFTLIRISSPPSSTLPCLGVPERRISELAKFHADVLLRKNREVSENDGEGHRDGSLGQLIIHSLLPFGASLRSALLLGRQRWQLSRALLPEDEILLAFKKQPLMMTVS</sequence>
<evidence type="ECO:0000313" key="2">
    <source>
        <dbReference type="Proteomes" id="UP001515500"/>
    </source>
</evidence>
<keyword evidence="2" id="KW-1185">Reference proteome</keyword>
<protein>
    <submittedName>
        <fullName evidence="3">Uncharacterized protein LOC120265265</fullName>
    </submittedName>
</protein>
<accession>A0AB40BS62</accession>